<comment type="caution">
    <text evidence="2">The sequence shown here is derived from an EMBL/GenBank/DDBJ whole genome shotgun (WGS) entry which is preliminary data.</text>
</comment>
<dbReference type="EMBL" id="VSSQ01074785">
    <property type="protein sequence ID" value="MPN25567.1"/>
    <property type="molecule type" value="Genomic_DNA"/>
</dbReference>
<gene>
    <name evidence="2" type="ORF">SDC9_172979</name>
</gene>
<evidence type="ECO:0000313" key="2">
    <source>
        <dbReference type="EMBL" id="MPN25567.1"/>
    </source>
</evidence>
<feature type="compositionally biased region" description="Basic and acidic residues" evidence="1">
    <location>
        <begin position="18"/>
        <end position="29"/>
    </location>
</feature>
<protein>
    <submittedName>
        <fullName evidence="2">Uncharacterized protein</fullName>
    </submittedName>
</protein>
<accession>A0A645GF73</accession>
<evidence type="ECO:0000256" key="1">
    <source>
        <dbReference type="SAM" id="MobiDB-lite"/>
    </source>
</evidence>
<proteinExistence type="predicted"/>
<organism evidence="2">
    <name type="scientific">bioreactor metagenome</name>
    <dbReference type="NCBI Taxonomy" id="1076179"/>
    <lineage>
        <taxon>unclassified sequences</taxon>
        <taxon>metagenomes</taxon>
        <taxon>ecological metagenomes</taxon>
    </lineage>
</organism>
<reference evidence="2" key="1">
    <citation type="submission" date="2019-08" db="EMBL/GenBank/DDBJ databases">
        <authorList>
            <person name="Kucharzyk K."/>
            <person name="Murdoch R.W."/>
            <person name="Higgins S."/>
            <person name="Loffler F."/>
        </authorList>
    </citation>
    <scope>NUCLEOTIDE SEQUENCE</scope>
</reference>
<sequence length="110" mass="12187">MLKENPYAPHIRGRTARWGRDGEGADKGAPHRKGFPSFLPCQMLHNAPADGAHRFPVLQQSHHRPRASWNGALAFYHGAQKGLPVGHKLCGQGLKQLLHAHLPKRLLLLS</sequence>
<dbReference type="AlphaFoldDB" id="A0A645GF73"/>
<name>A0A645GF73_9ZZZZ</name>
<feature type="region of interest" description="Disordered" evidence="1">
    <location>
        <begin position="1"/>
        <end position="33"/>
    </location>
</feature>